<name>A0AA38FYY7_TAXCH</name>
<evidence type="ECO:0000256" key="1">
    <source>
        <dbReference type="ARBA" id="ARBA00005228"/>
    </source>
</evidence>
<comment type="similarity">
    <text evidence="1">Belongs to the peptidase S9A family.</text>
</comment>
<accession>A0AA38FYY7</accession>
<organism evidence="3 4">
    <name type="scientific">Taxus chinensis</name>
    <name type="common">Chinese yew</name>
    <name type="synonym">Taxus wallichiana var. chinensis</name>
    <dbReference type="NCBI Taxonomy" id="29808"/>
    <lineage>
        <taxon>Eukaryota</taxon>
        <taxon>Viridiplantae</taxon>
        <taxon>Streptophyta</taxon>
        <taxon>Embryophyta</taxon>
        <taxon>Tracheophyta</taxon>
        <taxon>Spermatophyta</taxon>
        <taxon>Pinopsida</taxon>
        <taxon>Pinidae</taxon>
        <taxon>Conifers II</taxon>
        <taxon>Cupressales</taxon>
        <taxon>Taxaceae</taxon>
        <taxon>Taxus</taxon>
    </lineage>
</organism>
<dbReference type="Gene3D" id="3.40.50.1820">
    <property type="entry name" value="alpha/beta hydrolase"/>
    <property type="match status" value="2"/>
</dbReference>
<protein>
    <recommendedName>
        <fullName evidence="2">Peptidase S9A N-terminal domain-containing protein</fullName>
    </recommendedName>
</protein>
<evidence type="ECO:0000313" key="4">
    <source>
        <dbReference type="Proteomes" id="UP000824469"/>
    </source>
</evidence>
<comment type="caution">
    <text evidence="3">The sequence shown here is derived from an EMBL/GenBank/DDBJ whole genome shotgun (WGS) entry which is preliminary data.</text>
</comment>
<keyword evidence="4" id="KW-1185">Reference proteome</keyword>
<feature type="non-terminal residue" evidence="3">
    <location>
        <position position="533"/>
    </location>
</feature>
<dbReference type="Pfam" id="PF02897">
    <property type="entry name" value="Peptidase_S9_N"/>
    <property type="match status" value="1"/>
</dbReference>
<dbReference type="InterPro" id="IPR029058">
    <property type="entry name" value="AB_hydrolase_fold"/>
</dbReference>
<dbReference type="OMA" id="KVWECES"/>
<dbReference type="GO" id="GO:0004252">
    <property type="term" value="F:serine-type endopeptidase activity"/>
    <property type="evidence" value="ECO:0007669"/>
    <property type="project" value="InterPro"/>
</dbReference>
<feature type="domain" description="Peptidase S9A N-terminal" evidence="2">
    <location>
        <begin position="39"/>
        <end position="402"/>
    </location>
</feature>
<proteinExistence type="inferred from homology"/>
<dbReference type="EMBL" id="JAHRHJ020000006">
    <property type="protein sequence ID" value="KAH9311848.1"/>
    <property type="molecule type" value="Genomic_DNA"/>
</dbReference>
<gene>
    <name evidence="3" type="ORF">KI387_026883</name>
</gene>
<dbReference type="PANTHER" id="PTHR11757:SF19">
    <property type="entry name" value="PROLYL ENDOPEPTIDASE-LIKE"/>
    <property type="match status" value="1"/>
</dbReference>
<dbReference type="Proteomes" id="UP000824469">
    <property type="component" value="Unassembled WGS sequence"/>
</dbReference>
<dbReference type="Gene3D" id="2.130.10.120">
    <property type="entry name" value="Prolyl oligopeptidase, N-terminal domain"/>
    <property type="match status" value="1"/>
</dbReference>
<sequence>MVWRRSVREMSRYAGRRVRVRARAETKARIPMPPNPPKKAFPMSFHGRRWEDSYQWMRELDDKVAMRHMAMYMEQEDKYTEAVMSDTCKLQHRLHFEMASRMYNDLCSPPIRWGPWLYYKRVAEGKAYPLLCRRLASANQEFSWNNTAASGFDFKTGQKIEQKLLDFNEVAEQSGGYAYEEMCEISPDHRFVAYAIYVVDKGFFTLCVKDLKTASLHHKPKVDSIDTLSWSKDGRTLFYTVTNNLRRPYQVFCSMLETTEPDTLLMEELDDSRYLTIRGTKDYQFITINCSSSKLSQVYLLDTTDLGTGLYKVWECESDVHSLLEHHHGYLYMFTDAPRDGNPVDGHYLLRRHTGASNLDDWENVFIDEPDMKIEDVDFFDKHMVLTLRKGRIPAVCSLDLPLPLDLMGGIYLRDLGPCFLPVPKYVCQISAGRSYDFYSSVVQLVISSPVMPDAVVDYNLLSREWVIIQQQDLRLESTQVLYVVYSREKKKHGQNPGLLLGHGAYGKVLDKRWRSDLKSLLDRGWVIAFADV</sequence>
<reference evidence="3 4" key="1">
    <citation type="journal article" date="2021" name="Nat. Plants">
        <title>The Taxus genome provides insights into paclitaxel biosynthesis.</title>
        <authorList>
            <person name="Xiong X."/>
            <person name="Gou J."/>
            <person name="Liao Q."/>
            <person name="Li Y."/>
            <person name="Zhou Q."/>
            <person name="Bi G."/>
            <person name="Li C."/>
            <person name="Du R."/>
            <person name="Wang X."/>
            <person name="Sun T."/>
            <person name="Guo L."/>
            <person name="Liang H."/>
            <person name="Lu P."/>
            <person name="Wu Y."/>
            <person name="Zhang Z."/>
            <person name="Ro D.K."/>
            <person name="Shang Y."/>
            <person name="Huang S."/>
            <person name="Yan J."/>
        </authorList>
    </citation>
    <scope>NUCLEOTIDE SEQUENCE [LARGE SCALE GENOMIC DNA]</scope>
    <source>
        <strain evidence="3">Ta-2019</strain>
    </source>
</reference>
<dbReference type="SUPFAM" id="SSF50993">
    <property type="entry name" value="Peptidase/esterase 'gauge' domain"/>
    <property type="match status" value="1"/>
</dbReference>
<evidence type="ECO:0000313" key="3">
    <source>
        <dbReference type="EMBL" id="KAH9311848.1"/>
    </source>
</evidence>
<dbReference type="InterPro" id="IPR023302">
    <property type="entry name" value="Pept_S9A_N"/>
</dbReference>
<dbReference type="AlphaFoldDB" id="A0AA38FYY7"/>
<dbReference type="PANTHER" id="PTHR11757">
    <property type="entry name" value="PROTEASE FAMILY S9A OLIGOPEPTIDASE"/>
    <property type="match status" value="1"/>
</dbReference>
<evidence type="ECO:0000259" key="2">
    <source>
        <dbReference type="Pfam" id="PF02897"/>
    </source>
</evidence>
<dbReference type="InterPro" id="IPR051543">
    <property type="entry name" value="Serine_Peptidase_S9A"/>
</dbReference>